<gene>
    <name evidence="2" type="ORF">IQ276_22755</name>
</gene>
<dbReference type="AlphaFoldDB" id="A0A8J7A0N5"/>
<dbReference type="SUPFAM" id="SSF52540">
    <property type="entry name" value="P-loop containing nucleoside triphosphate hydrolases"/>
    <property type="match status" value="1"/>
</dbReference>
<dbReference type="Proteomes" id="UP000622533">
    <property type="component" value="Unassembled WGS sequence"/>
</dbReference>
<evidence type="ECO:0008006" key="4">
    <source>
        <dbReference type="Google" id="ProtNLM"/>
    </source>
</evidence>
<evidence type="ECO:0000313" key="2">
    <source>
        <dbReference type="EMBL" id="MBE9025135.1"/>
    </source>
</evidence>
<dbReference type="RefSeq" id="WP_193919965.1">
    <property type="nucleotide sequence ID" value="NZ_JADEXS020000002.1"/>
</dbReference>
<name>A0A8J7A0N5_DESMC</name>
<comment type="caution">
    <text evidence="2">The sequence shown here is derived from an EMBL/GenBank/DDBJ whole genome shotgun (WGS) entry which is preliminary data.</text>
</comment>
<dbReference type="EMBL" id="JADEXS010000366">
    <property type="protein sequence ID" value="MBE9025135.1"/>
    <property type="molecule type" value="Genomic_DNA"/>
</dbReference>
<accession>A0A8J7A0N5</accession>
<proteinExistence type="predicted"/>
<feature type="region of interest" description="Disordered" evidence="1">
    <location>
        <begin position="436"/>
        <end position="460"/>
    </location>
</feature>
<dbReference type="Gene3D" id="3.40.50.300">
    <property type="entry name" value="P-loop containing nucleotide triphosphate hydrolases"/>
    <property type="match status" value="1"/>
</dbReference>
<keyword evidence="3" id="KW-1185">Reference proteome</keyword>
<dbReference type="InterPro" id="IPR027417">
    <property type="entry name" value="P-loop_NTPase"/>
</dbReference>
<evidence type="ECO:0000256" key="1">
    <source>
        <dbReference type="SAM" id="MobiDB-lite"/>
    </source>
</evidence>
<reference evidence="2" key="1">
    <citation type="submission" date="2020-10" db="EMBL/GenBank/DDBJ databases">
        <authorList>
            <person name="Castelo-Branco R."/>
            <person name="Eusebio N."/>
            <person name="Adriana R."/>
            <person name="Vieira A."/>
            <person name="Brugerolle De Fraissinette N."/>
            <person name="Rezende De Castro R."/>
            <person name="Schneider M.P."/>
            <person name="Vasconcelos V."/>
            <person name="Leao P.N."/>
        </authorList>
    </citation>
    <scope>NUCLEOTIDE SEQUENCE</scope>
    <source>
        <strain evidence="2">LEGE 12446</strain>
    </source>
</reference>
<protein>
    <recommendedName>
        <fullName evidence="4">Archaeal DNA helicase HerA or a related bacterial ATPase, containings HAS-barrel and ATPase domains</fullName>
    </recommendedName>
</protein>
<feature type="compositionally biased region" description="Low complexity" evidence="1">
    <location>
        <begin position="449"/>
        <end position="460"/>
    </location>
</feature>
<evidence type="ECO:0000313" key="3">
    <source>
        <dbReference type="Proteomes" id="UP000622533"/>
    </source>
</evidence>
<organism evidence="2 3">
    <name type="scientific">Desmonostoc muscorum LEGE 12446</name>
    <dbReference type="NCBI Taxonomy" id="1828758"/>
    <lineage>
        <taxon>Bacteria</taxon>
        <taxon>Bacillati</taxon>
        <taxon>Cyanobacteriota</taxon>
        <taxon>Cyanophyceae</taxon>
        <taxon>Nostocales</taxon>
        <taxon>Nostocaceae</taxon>
        <taxon>Desmonostoc</taxon>
    </lineage>
</organism>
<sequence length="513" mass="56521">MGFELQRLTASGVIHAERTILCSLGASAVLCLSAPFFLNTDRITTGMLLGAGTLSAGLFGVSASFSEGKQKVYRSLEEADLKSLKQHLQGEAVYDYVTTAIAAKRRVADYVNRLPVQERPRWIAEYQLQGLVTLPEPPAQQSPSPTGIPNPDIADIDEEFVQSVINPGAMKVLRALAANYPEYIRIDGAWIDELCDAASNQNMTLRSNHHFYLSGGTQSGKSTLAGVIINKIAAKSQSPAIVIGSDPKDDVTRWLCRFTRKFDGMKELKNWITFATDQIDKQKARVSIVGGECQGVPELFLAQDEVDSVYGGGKGLPGMVDADTAKDLQGFWNYVIKFTAGLKGHGIFMGQSPLSGETGFSRPSLKNVCFIATGQTSSYILEHPQDFVNVKKEILEVLRQACEMLDKAGVRYALVIPTRGNPFIALIPEFDIKGMEQKQDSKPNGDTVNSSKNNQQSSQQQVDWYEEIRKWATGLGRRPHFQEIKQKWHELTGQELNDLGVTLLLENLGYPDN</sequence>